<dbReference type="GO" id="GO:0005739">
    <property type="term" value="C:mitochondrion"/>
    <property type="evidence" value="ECO:0007669"/>
    <property type="project" value="TreeGrafter"/>
</dbReference>
<dbReference type="OrthoDB" id="347018at2759"/>
<dbReference type="InterPro" id="IPR006073">
    <property type="entry name" value="GTP-bd"/>
</dbReference>
<sequence length="386" mass="42460">MDMMQKITIRSARVCKLCSAGFASKPRKLGKPDLSEKKMNFVDWKRVEFRAGNGGDGCVSMRREAYAEFGGPDGGDGGTGGDVILEAASRMKSLEHLSYVYKGEHGGKGSGGNCSGKSGKHAVIQVPLGTILKEDQDIVCDLEKEGDQTVVVYGGLGGRGNKSFVTSNMQAPMVATKGQQGQQRKLALELKTIAHAGLVGFPNAGKSSLLRALSRARPKVAAYPFTTLNPHVGIIEYPDLEQVAVADIPGLIPGAHLNKGLGHSFLRHIDRCLCLLYVIDLSQKDPWDQFTHLQYELEQYQPHLSERPHAIIGNKIDLPESQSSLPGLQERVDIPVIGLSAKFKTNIDQLKRHVRKLYDEDMKDRRKESTVEVSKKKKEQYKNRVI</sequence>
<feature type="domain" description="Obg" evidence="7">
    <location>
        <begin position="39"/>
        <end position="193"/>
    </location>
</feature>
<feature type="domain" description="OBG-type G" evidence="6">
    <location>
        <begin position="194"/>
        <end position="359"/>
    </location>
</feature>
<dbReference type="Pfam" id="PF01926">
    <property type="entry name" value="MMR_HSR1"/>
    <property type="match status" value="1"/>
</dbReference>
<dbReference type="PRINTS" id="PR00326">
    <property type="entry name" value="GTP1OBG"/>
</dbReference>
<dbReference type="Gene3D" id="3.40.50.300">
    <property type="entry name" value="P-loop containing nucleotide triphosphate hydrolases"/>
    <property type="match status" value="1"/>
</dbReference>
<dbReference type="PANTHER" id="PTHR11702:SF31">
    <property type="entry name" value="MITOCHONDRIAL RIBOSOME-ASSOCIATED GTPASE 2"/>
    <property type="match status" value="1"/>
</dbReference>
<dbReference type="Pfam" id="PF01018">
    <property type="entry name" value="GTP1_OBG"/>
    <property type="match status" value="1"/>
</dbReference>
<dbReference type="NCBIfam" id="NF008956">
    <property type="entry name" value="PRK12299.1"/>
    <property type="match status" value="1"/>
</dbReference>
<evidence type="ECO:0000256" key="2">
    <source>
        <dbReference type="ARBA" id="ARBA00022517"/>
    </source>
</evidence>
<dbReference type="InterPro" id="IPR006169">
    <property type="entry name" value="GTP1_OBG_dom"/>
</dbReference>
<gene>
    <name evidence="8" type="ORF">BSL78_19812</name>
</gene>
<comment type="similarity">
    <text evidence="1">Belongs to the TRAFAC class OBG-HflX-like GTPase superfamily. OBG GTPase family.</text>
</comment>
<organism evidence="8 9">
    <name type="scientific">Stichopus japonicus</name>
    <name type="common">Sea cucumber</name>
    <dbReference type="NCBI Taxonomy" id="307972"/>
    <lineage>
        <taxon>Eukaryota</taxon>
        <taxon>Metazoa</taxon>
        <taxon>Echinodermata</taxon>
        <taxon>Eleutherozoa</taxon>
        <taxon>Echinozoa</taxon>
        <taxon>Holothuroidea</taxon>
        <taxon>Aspidochirotacea</taxon>
        <taxon>Aspidochirotida</taxon>
        <taxon>Stichopodidae</taxon>
        <taxon>Apostichopus</taxon>
    </lineage>
</organism>
<dbReference type="EMBL" id="MRZV01000858">
    <property type="protein sequence ID" value="PIK43333.1"/>
    <property type="molecule type" value="Genomic_DNA"/>
</dbReference>
<keyword evidence="3" id="KW-0547">Nucleotide-binding</keyword>
<dbReference type="FunFam" id="2.70.210.12:FF:000001">
    <property type="entry name" value="GTPase Obg"/>
    <property type="match status" value="1"/>
</dbReference>
<dbReference type="InterPro" id="IPR031167">
    <property type="entry name" value="G_OBG"/>
</dbReference>
<dbReference type="PROSITE" id="PS51883">
    <property type="entry name" value="OBG"/>
    <property type="match status" value="1"/>
</dbReference>
<evidence type="ECO:0000313" key="8">
    <source>
        <dbReference type="EMBL" id="PIK43333.1"/>
    </source>
</evidence>
<evidence type="ECO:0000259" key="7">
    <source>
        <dbReference type="PROSITE" id="PS51883"/>
    </source>
</evidence>
<dbReference type="CDD" id="cd01898">
    <property type="entry name" value="Obg"/>
    <property type="match status" value="1"/>
</dbReference>
<keyword evidence="4" id="KW-0342">GTP-binding</keyword>
<dbReference type="GO" id="GO:0000287">
    <property type="term" value="F:magnesium ion binding"/>
    <property type="evidence" value="ECO:0007669"/>
    <property type="project" value="InterPro"/>
</dbReference>
<dbReference type="InterPro" id="IPR036726">
    <property type="entry name" value="GTP1_OBG_dom_sf"/>
</dbReference>
<name>A0A2G8K5V5_STIJA</name>
<comment type="caution">
    <text evidence="8">The sequence shown here is derived from an EMBL/GenBank/DDBJ whole genome shotgun (WGS) entry which is preliminary data.</text>
</comment>
<dbReference type="PIRSF" id="PIRSF002401">
    <property type="entry name" value="GTP_bd_Obg/CgtA"/>
    <property type="match status" value="1"/>
</dbReference>
<proteinExistence type="inferred from homology"/>
<evidence type="ECO:0000256" key="1">
    <source>
        <dbReference type="ARBA" id="ARBA00007699"/>
    </source>
</evidence>
<feature type="compositionally biased region" description="Basic and acidic residues" evidence="5">
    <location>
        <begin position="365"/>
        <end position="374"/>
    </location>
</feature>
<evidence type="ECO:0000256" key="3">
    <source>
        <dbReference type="ARBA" id="ARBA00022741"/>
    </source>
</evidence>
<dbReference type="SUPFAM" id="SSF82051">
    <property type="entry name" value="Obg GTP-binding protein N-terminal domain"/>
    <property type="match status" value="1"/>
</dbReference>
<evidence type="ECO:0000259" key="6">
    <source>
        <dbReference type="PROSITE" id="PS51710"/>
    </source>
</evidence>
<reference evidence="8 9" key="1">
    <citation type="journal article" date="2017" name="PLoS Biol.">
        <title>The sea cucumber genome provides insights into morphological evolution and visceral regeneration.</title>
        <authorList>
            <person name="Zhang X."/>
            <person name="Sun L."/>
            <person name="Yuan J."/>
            <person name="Sun Y."/>
            <person name="Gao Y."/>
            <person name="Zhang L."/>
            <person name="Li S."/>
            <person name="Dai H."/>
            <person name="Hamel J.F."/>
            <person name="Liu C."/>
            <person name="Yu Y."/>
            <person name="Liu S."/>
            <person name="Lin W."/>
            <person name="Guo K."/>
            <person name="Jin S."/>
            <person name="Xu P."/>
            <person name="Storey K.B."/>
            <person name="Huan P."/>
            <person name="Zhang T."/>
            <person name="Zhou Y."/>
            <person name="Zhang J."/>
            <person name="Lin C."/>
            <person name="Li X."/>
            <person name="Xing L."/>
            <person name="Huo D."/>
            <person name="Sun M."/>
            <person name="Wang L."/>
            <person name="Mercier A."/>
            <person name="Li F."/>
            <person name="Yang H."/>
            <person name="Xiang J."/>
        </authorList>
    </citation>
    <scope>NUCLEOTIDE SEQUENCE [LARGE SCALE GENOMIC DNA]</scope>
    <source>
        <strain evidence="8">Shaxun</strain>
        <tissue evidence="8">Muscle</tissue>
    </source>
</reference>
<keyword evidence="9" id="KW-1185">Reference proteome</keyword>
<dbReference type="GO" id="GO:0005525">
    <property type="term" value="F:GTP binding"/>
    <property type="evidence" value="ECO:0007669"/>
    <property type="project" value="UniProtKB-KW"/>
</dbReference>
<dbReference type="NCBIfam" id="TIGR02729">
    <property type="entry name" value="Obg_CgtA"/>
    <property type="match status" value="1"/>
</dbReference>
<keyword evidence="2" id="KW-0690">Ribosome biogenesis</keyword>
<dbReference type="PROSITE" id="PS51710">
    <property type="entry name" value="G_OBG"/>
    <property type="match status" value="1"/>
</dbReference>
<dbReference type="SUPFAM" id="SSF52540">
    <property type="entry name" value="P-loop containing nucleoside triphosphate hydrolases"/>
    <property type="match status" value="1"/>
</dbReference>
<dbReference type="Proteomes" id="UP000230750">
    <property type="component" value="Unassembled WGS sequence"/>
</dbReference>
<feature type="region of interest" description="Disordered" evidence="5">
    <location>
        <begin position="365"/>
        <end position="386"/>
    </location>
</feature>
<evidence type="ECO:0000313" key="9">
    <source>
        <dbReference type="Proteomes" id="UP000230750"/>
    </source>
</evidence>
<feature type="compositionally biased region" description="Basic residues" evidence="5">
    <location>
        <begin position="375"/>
        <end position="386"/>
    </location>
</feature>
<dbReference type="Gene3D" id="2.70.210.12">
    <property type="entry name" value="GTP1/OBG domain"/>
    <property type="match status" value="1"/>
</dbReference>
<evidence type="ECO:0000256" key="4">
    <source>
        <dbReference type="ARBA" id="ARBA00023134"/>
    </source>
</evidence>
<dbReference type="GO" id="GO:0003924">
    <property type="term" value="F:GTPase activity"/>
    <property type="evidence" value="ECO:0007669"/>
    <property type="project" value="InterPro"/>
</dbReference>
<dbReference type="HAMAP" id="MF_01454">
    <property type="entry name" value="GTPase_Obg"/>
    <property type="match status" value="1"/>
</dbReference>
<evidence type="ECO:0000256" key="5">
    <source>
        <dbReference type="SAM" id="MobiDB-lite"/>
    </source>
</evidence>
<dbReference type="InterPro" id="IPR045086">
    <property type="entry name" value="OBG_GTPase"/>
</dbReference>
<dbReference type="GO" id="GO:0042254">
    <property type="term" value="P:ribosome biogenesis"/>
    <property type="evidence" value="ECO:0007669"/>
    <property type="project" value="UniProtKB-UniRule"/>
</dbReference>
<dbReference type="STRING" id="307972.A0A2G8K5V5"/>
<accession>A0A2G8K5V5</accession>
<dbReference type="PANTHER" id="PTHR11702">
    <property type="entry name" value="DEVELOPMENTALLY REGULATED GTP-BINDING PROTEIN-RELATED"/>
    <property type="match status" value="1"/>
</dbReference>
<protein>
    <submittedName>
        <fullName evidence="8">Putative mitochondrial ribosome-associated GTPase 2</fullName>
    </submittedName>
</protein>
<dbReference type="AlphaFoldDB" id="A0A2G8K5V5"/>
<dbReference type="InterPro" id="IPR027417">
    <property type="entry name" value="P-loop_NTPase"/>
</dbReference>
<dbReference type="InterPro" id="IPR014100">
    <property type="entry name" value="GTP-bd_Obg/CgtA"/>
</dbReference>